<comment type="caution">
    <text evidence="13">The sequence shown here is derived from an EMBL/GenBank/DDBJ whole genome shotgun (WGS) entry which is preliminary data.</text>
</comment>
<proteinExistence type="inferred from homology"/>
<dbReference type="InterPro" id="IPR020541">
    <property type="entry name" value="Chorismate_synthase_CS"/>
</dbReference>
<comment type="caution">
    <text evidence="11">Lacks conserved residue(s) required for the propagation of feature annotation.</text>
</comment>
<dbReference type="PANTHER" id="PTHR21085">
    <property type="entry name" value="CHORISMATE SYNTHASE"/>
    <property type="match status" value="1"/>
</dbReference>
<evidence type="ECO:0000256" key="1">
    <source>
        <dbReference type="ARBA" id="ARBA00005044"/>
    </source>
</evidence>
<evidence type="ECO:0000313" key="14">
    <source>
        <dbReference type="Proteomes" id="UP001589788"/>
    </source>
</evidence>
<dbReference type="EMBL" id="JBHLYQ010000091">
    <property type="protein sequence ID" value="MFC0082341.1"/>
    <property type="molecule type" value="Genomic_DNA"/>
</dbReference>
<dbReference type="InterPro" id="IPR035904">
    <property type="entry name" value="Chorismate_synth_AroC_sf"/>
</dbReference>
<keyword evidence="14" id="KW-1185">Reference proteome</keyword>
<evidence type="ECO:0000256" key="12">
    <source>
        <dbReference type="RuleBase" id="RU000605"/>
    </source>
</evidence>
<sequence>MLRFLTAGESHGRGLVVVVEGLPAGLPIEEEAIAGELARRRLGYGRGPRMRFEVDRLTLLGGIRHGRTLGSPVAVLIDNTEWPKWEQEMSPHPGAPSRRLTTPRPGHADLAGMLKYGFDDARDVLERASARETAARVVAGCLAKSLLSHLGVAVLSHVVALGEARADGGLRPGPGDLARVDASPVRCFDPVAEEAMVAAIRAAAKDGDSLGGVAEVLAYGVPVGLGSHVHWDRRLDGLLAQAIMSIPAIKAVEIGQGEEVAGLRGSVAHDAIEWDAEGGQYRRPTSRAGGIEGGMSTGALLVVRAAMKPLATLNRPVLATVDVETKEPTKSFKERTDVTAVPAMGVVAETMVAWVLAAEAVRKYGGDSLAELVRNWRAATEALGSTPSRAPTVADPLPVQP</sequence>
<dbReference type="EC" id="4.2.3.5" evidence="3 11"/>
<dbReference type="HAMAP" id="MF_00300">
    <property type="entry name" value="Chorismate_synth"/>
    <property type="match status" value="1"/>
</dbReference>
<evidence type="ECO:0000256" key="8">
    <source>
        <dbReference type="ARBA" id="ARBA00022857"/>
    </source>
</evidence>
<evidence type="ECO:0000256" key="9">
    <source>
        <dbReference type="ARBA" id="ARBA00023141"/>
    </source>
</evidence>
<keyword evidence="7 11" id="KW-0274">FAD</keyword>
<dbReference type="NCBIfam" id="NF003793">
    <property type="entry name" value="PRK05382.1"/>
    <property type="match status" value="1"/>
</dbReference>
<feature type="binding site" evidence="11">
    <location>
        <position position="335"/>
    </location>
    <ligand>
        <name>FMN</name>
        <dbReference type="ChEBI" id="CHEBI:58210"/>
    </ligand>
</feature>
<evidence type="ECO:0000256" key="11">
    <source>
        <dbReference type="HAMAP-Rule" id="MF_00300"/>
    </source>
</evidence>
<keyword evidence="5 11" id="KW-0285">Flavoprotein</keyword>
<dbReference type="PIRSF" id="PIRSF001456">
    <property type="entry name" value="Chorismate_synth"/>
    <property type="match status" value="1"/>
</dbReference>
<comment type="cofactor">
    <cofactor evidence="11 12">
        <name>FMNH2</name>
        <dbReference type="ChEBI" id="CHEBI:57618"/>
    </cofactor>
    <text evidence="11 12">Reduced FMN (FMNH(2)).</text>
</comment>
<organism evidence="13 14">
    <name type="scientific">Aciditerrimonas ferrireducens</name>
    <dbReference type="NCBI Taxonomy" id="667306"/>
    <lineage>
        <taxon>Bacteria</taxon>
        <taxon>Bacillati</taxon>
        <taxon>Actinomycetota</taxon>
        <taxon>Acidimicrobiia</taxon>
        <taxon>Acidimicrobiales</taxon>
        <taxon>Acidimicrobiaceae</taxon>
        <taxon>Aciditerrimonas</taxon>
    </lineage>
</organism>
<evidence type="ECO:0000256" key="10">
    <source>
        <dbReference type="ARBA" id="ARBA00023239"/>
    </source>
</evidence>
<keyword evidence="9 11" id="KW-0057">Aromatic amino acid biosynthesis</keyword>
<comment type="pathway">
    <text evidence="1 11 12">Metabolic intermediate biosynthesis; chorismate biosynthesis; chorismate from D-erythrose 4-phosphate and phosphoenolpyruvate: step 7/7.</text>
</comment>
<comment type="similarity">
    <text evidence="2 11 12">Belongs to the chorismate synthase family.</text>
</comment>
<dbReference type="InterPro" id="IPR000453">
    <property type="entry name" value="Chorismate_synth"/>
</dbReference>
<evidence type="ECO:0000256" key="2">
    <source>
        <dbReference type="ARBA" id="ARBA00008014"/>
    </source>
</evidence>
<dbReference type="Gene3D" id="3.60.150.10">
    <property type="entry name" value="Chorismate synthase AroC"/>
    <property type="match status" value="1"/>
</dbReference>
<reference evidence="13 14" key="1">
    <citation type="submission" date="2024-09" db="EMBL/GenBank/DDBJ databases">
        <authorList>
            <person name="Sun Q."/>
            <person name="Mori K."/>
        </authorList>
    </citation>
    <scope>NUCLEOTIDE SEQUENCE [LARGE SCALE GENOMIC DNA]</scope>
    <source>
        <strain evidence="13 14">JCM 15389</strain>
    </source>
</reference>
<dbReference type="RefSeq" id="WP_377789893.1">
    <property type="nucleotide sequence ID" value="NZ_JBHLYQ010000091.1"/>
</dbReference>
<comment type="subunit">
    <text evidence="11">Homotetramer.</text>
</comment>
<comment type="catalytic activity">
    <reaction evidence="11 12">
        <text>5-O-(1-carboxyvinyl)-3-phosphoshikimate = chorismate + phosphate</text>
        <dbReference type="Rhea" id="RHEA:21020"/>
        <dbReference type="ChEBI" id="CHEBI:29748"/>
        <dbReference type="ChEBI" id="CHEBI:43474"/>
        <dbReference type="ChEBI" id="CHEBI:57701"/>
        <dbReference type="EC" id="4.2.3.5"/>
    </reaction>
</comment>
<dbReference type="Proteomes" id="UP001589788">
    <property type="component" value="Unassembled WGS sequence"/>
</dbReference>
<dbReference type="CDD" id="cd07304">
    <property type="entry name" value="Chorismate_synthase"/>
    <property type="match status" value="1"/>
</dbReference>
<keyword evidence="6 11" id="KW-0288">FMN</keyword>
<feature type="binding site" evidence="11">
    <location>
        <position position="46"/>
    </location>
    <ligand>
        <name>NADP(+)</name>
        <dbReference type="ChEBI" id="CHEBI:58349"/>
    </ligand>
</feature>
<evidence type="ECO:0000256" key="4">
    <source>
        <dbReference type="ARBA" id="ARBA00022605"/>
    </source>
</evidence>
<dbReference type="Pfam" id="PF01264">
    <property type="entry name" value="Chorismate_synt"/>
    <property type="match status" value="1"/>
</dbReference>
<dbReference type="GO" id="GO:0004107">
    <property type="term" value="F:chorismate synthase activity"/>
    <property type="evidence" value="ECO:0007669"/>
    <property type="project" value="UniProtKB-EC"/>
</dbReference>
<keyword evidence="10 11" id="KW-0456">Lyase</keyword>
<protein>
    <recommendedName>
        <fullName evidence="3 11">Chorismate synthase</fullName>
        <shortName evidence="11">CS</shortName>
        <ecNumber evidence="3 11">4.2.3.5</ecNumber>
    </recommendedName>
    <alternativeName>
        <fullName evidence="11">5-enolpyruvylshikimate-3-phosphate phospholyase</fullName>
    </alternativeName>
</protein>
<evidence type="ECO:0000256" key="7">
    <source>
        <dbReference type="ARBA" id="ARBA00022827"/>
    </source>
</evidence>
<name>A0ABV6C3S5_9ACTN</name>
<feature type="binding site" evidence="11">
    <location>
        <begin position="308"/>
        <end position="312"/>
    </location>
    <ligand>
        <name>FMN</name>
        <dbReference type="ChEBI" id="CHEBI:58210"/>
    </ligand>
</feature>
<dbReference type="NCBIfam" id="TIGR00033">
    <property type="entry name" value="aroC"/>
    <property type="match status" value="1"/>
</dbReference>
<feature type="binding site" evidence="11">
    <location>
        <position position="293"/>
    </location>
    <ligand>
        <name>FMN</name>
        <dbReference type="ChEBI" id="CHEBI:58210"/>
    </ligand>
</feature>
<comment type="function">
    <text evidence="11">Catalyzes the anti-1,4-elimination of the C-3 phosphate and the C-6 proR hydrogen from 5-enolpyruvylshikimate-3-phosphate (EPSP) to yield chorismate, which is the branch point compound that serves as the starting substrate for the three terminal pathways of aromatic amino acid biosynthesis. This reaction introduces a second double bond into the aromatic ring system.</text>
</comment>
<accession>A0ABV6C3S5</accession>
<keyword evidence="4 11" id="KW-0028">Amino-acid biosynthesis</keyword>
<dbReference type="SUPFAM" id="SSF103263">
    <property type="entry name" value="Chorismate synthase, AroC"/>
    <property type="match status" value="1"/>
</dbReference>
<dbReference type="PROSITE" id="PS00787">
    <property type="entry name" value="CHORISMATE_SYNTHASE_1"/>
    <property type="match status" value="1"/>
</dbReference>
<feature type="binding site" evidence="11">
    <location>
        <position position="40"/>
    </location>
    <ligand>
        <name>NADP(+)</name>
        <dbReference type="ChEBI" id="CHEBI:58349"/>
    </ligand>
</feature>
<evidence type="ECO:0000313" key="13">
    <source>
        <dbReference type="EMBL" id="MFC0082341.1"/>
    </source>
</evidence>
<evidence type="ECO:0000256" key="5">
    <source>
        <dbReference type="ARBA" id="ARBA00022630"/>
    </source>
</evidence>
<evidence type="ECO:0000256" key="3">
    <source>
        <dbReference type="ARBA" id="ARBA00013036"/>
    </source>
</evidence>
<evidence type="ECO:0000256" key="6">
    <source>
        <dbReference type="ARBA" id="ARBA00022643"/>
    </source>
</evidence>
<feature type="binding site" evidence="11">
    <location>
        <begin position="127"/>
        <end position="129"/>
    </location>
    <ligand>
        <name>FMN</name>
        <dbReference type="ChEBI" id="CHEBI:58210"/>
    </ligand>
</feature>
<keyword evidence="8 11" id="KW-0521">NADP</keyword>
<dbReference type="PANTHER" id="PTHR21085:SF0">
    <property type="entry name" value="CHORISMATE SYNTHASE"/>
    <property type="match status" value="1"/>
</dbReference>
<gene>
    <name evidence="11 13" type="primary">aroC</name>
    <name evidence="13" type="ORF">ACFFRE_09320</name>
</gene>